<feature type="compositionally biased region" description="Low complexity" evidence="1">
    <location>
        <begin position="185"/>
        <end position="205"/>
    </location>
</feature>
<feature type="compositionally biased region" description="Polar residues" evidence="1">
    <location>
        <begin position="123"/>
        <end position="148"/>
    </location>
</feature>
<protein>
    <submittedName>
        <fullName evidence="2">Uncharacterized protein</fullName>
    </submittedName>
</protein>
<gene>
    <name evidence="2" type="ORF">D9615_003366</name>
</gene>
<dbReference type="OrthoDB" id="3065051at2759"/>
<feature type="region of interest" description="Disordered" evidence="1">
    <location>
        <begin position="185"/>
        <end position="268"/>
    </location>
</feature>
<feature type="region of interest" description="Disordered" evidence="1">
    <location>
        <begin position="48"/>
        <end position="163"/>
    </location>
</feature>
<evidence type="ECO:0000313" key="3">
    <source>
        <dbReference type="Proteomes" id="UP000565441"/>
    </source>
</evidence>
<keyword evidence="3" id="KW-1185">Reference proteome</keyword>
<sequence>MLASVVSRVRRHLRRQKSRHLLVPPDLRRWSDFMNPFPHVSPGGYRRYYETHGMPEPRPPPAPLTVRDPPPSRRRQNTPEPSSPSSPVPSLSTLPVPFPPDLNHQPTHSSPTSTTTSPSSSSRQRGAQKSTWTLSTILEASPTQSPTSVCGPALSKNSSLRRRRRQLLRTPSVERDFPGCAPALTFSLSTDSSATSSSTSTSTSTRCLYSVDTPSTTVEGLGLEEDRGSSLQKGDGYGDADDVDPYERSDSRSSYCTARNEFSDDEDD</sequence>
<proteinExistence type="predicted"/>
<comment type="caution">
    <text evidence="2">The sequence shown here is derived from an EMBL/GenBank/DDBJ whole genome shotgun (WGS) entry which is preliminary data.</text>
</comment>
<reference evidence="2 3" key="1">
    <citation type="journal article" date="2020" name="ISME J.">
        <title>Uncovering the hidden diversity of litter-decomposition mechanisms in mushroom-forming fungi.</title>
        <authorList>
            <person name="Floudas D."/>
            <person name="Bentzer J."/>
            <person name="Ahren D."/>
            <person name="Johansson T."/>
            <person name="Persson P."/>
            <person name="Tunlid A."/>
        </authorList>
    </citation>
    <scope>NUCLEOTIDE SEQUENCE [LARGE SCALE GENOMIC DNA]</scope>
    <source>
        <strain evidence="2 3">CBS 661.87</strain>
    </source>
</reference>
<dbReference type="EMBL" id="JAACJP010000005">
    <property type="protein sequence ID" value="KAF5384161.1"/>
    <property type="molecule type" value="Genomic_DNA"/>
</dbReference>
<dbReference type="AlphaFoldDB" id="A0A8H5HJB4"/>
<dbReference type="Proteomes" id="UP000565441">
    <property type="component" value="Unassembled WGS sequence"/>
</dbReference>
<name>A0A8H5HJB4_9AGAR</name>
<evidence type="ECO:0000256" key="1">
    <source>
        <dbReference type="SAM" id="MobiDB-lite"/>
    </source>
</evidence>
<evidence type="ECO:0000313" key="2">
    <source>
        <dbReference type="EMBL" id="KAF5384161.1"/>
    </source>
</evidence>
<organism evidence="2 3">
    <name type="scientific">Tricholomella constricta</name>
    <dbReference type="NCBI Taxonomy" id="117010"/>
    <lineage>
        <taxon>Eukaryota</taxon>
        <taxon>Fungi</taxon>
        <taxon>Dikarya</taxon>
        <taxon>Basidiomycota</taxon>
        <taxon>Agaricomycotina</taxon>
        <taxon>Agaricomycetes</taxon>
        <taxon>Agaricomycetidae</taxon>
        <taxon>Agaricales</taxon>
        <taxon>Tricholomatineae</taxon>
        <taxon>Lyophyllaceae</taxon>
        <taxon>Tricholomella</taxon>
    </lineage>
</organism>
<accession>A0A8H5HJB4</accession>
<feature type="compositionally biased region" description="Low complexity" evidence="1">
    <location>
        <begin position="106"/>
        <end position="122"/>
    </location>
</feature>